<keyword evidence="3" id="KW-1185">Reference proteome</keyword>
<dbReference type="AlphaFoldDB" id="A0A8T0EE06"/>
<evidence type="ECO:0000313" key="3">
    <source>
        <dbReference type="Proteomes" id="UP000807504"/>
    </source>
</evidence>
<name>A0A8T0EE06_ARGBR</name>
<gene>
    <name evidence="2" type="ORF">HNY73_018682</name>
</gene>
<comment type="caution">
    <text evidence="2">The sequence shown here is derived from an EMBL/GenBank/DDBJ whole genome shotgun (WGS) entry which is preliminary data.</text>
</comment>
<sequence>MPKESEAFNKIDKNSAEMVVYSQNTEVEEVLISDDDLSECDPESYESKLNEKLRDLGLYEDDMTIQQKEELLSVIVASWETAEKEKTRREFFQDYMNASDAFCNDEIEFSFQELPELSNDSSIMPSVSSCLDVTLSVDTSHVSGYSGDYGTDSTKTLDDFDSLVEACGDESVYEKSNELESYSSREVKSRGRGSRRGRSRRGRSSARQSVGVTCVVNPSTNGKKYNEFGEFTNKLSEKEALEKSMSMWKPCLSPKDTPLISSKKPWLNATNVPGTCSEEEYSNKALSLIKEFDFVRKESQELWKLDLSLDKPYHLSRRVHFSKKSGKPDKYDIMVGVKEVKSNDLIDAAVTKSGPFSRTSGGAFHYAKSHRDKAYPTQNNYEAMTTRSGTRYGLNSSSASQKSELATLKLDSFKDSEDASFFKEESPLQCLNSPSDLFNEVEVILDEKLPHFNHLKPGLPDDAVSFVSDTFAKANGLDKHPENSRTSSSKPISHSISAAFQQLNHDKSSSYVGSDSSDTSSVIDVETIGDDEVHDFIAKRKLLQDFPSIDKQLCAKPRKRFRKGAS</sequence>
<reference evidence="2" key="1">
    <citation type="journal article" date="2020" name="bioRxiv">
        <title>Chromosome-level reference genome of the European wasp spider Argiope bruennichi: a resource for studies on range expansion and evolutionary adaptation.</title>
        <authorList>
            <person name="Sheffer M.M."/>
            <person name="Hoppe A."/>
            <person name="Krehenwinkel H."/>
            <person name="Uhl G."/>
            <person name="Kuss A.W."/>
            <person name="Jensen L."/>
            <person name="Jensen C."/>
            <person name="Gillespie R.G."/>
            <person name="Hoff K.J."/>
            <person name="Prost S."/>
        </authorList>
    </citation>
    <scope>NUCLEOTIDE SEQUENCE</scope>
</reference>
<evidence type="ECO:0000313" key="2">
    <source>
        <dbReference type="EMBL" id="KAF8771236.1"/>
    </source>
</evidence>
<evidence type="ECO:0000256" key="1">
    <source>
        <dbReference type="SAM" id="MobiDB-lite"/>
    </source>
</evidence>
<accession>A0A8T0EE06</accession>
<dbReference type="Proteomes" id="UP000807504">
    <property type="component" value="Unassembled WGS sequence"/>
</dbReference>
<reference evidence="2" key="2">
    <citation type="submission" date="2020-06" db="EMBL/GenBank/DDBJ databases">
        <authorList>
            <person name="Sheffer M."/>
        </authorList>
    </citation>
    <scope>NUCLEOTIDE SEQUENCE</scope>
</reference>
<organism evidence="2 3">
    <name type="scientific">Argiope bruennichi</name>
    <name type="common">Wasp spider</name>
    <name type="synonym">Aranea bruennichi</name>
    <dbReference type="NCBI Taxonomy" id="94029"/>
    <lineage>
        <taxon>Eukaryota</taxon>
        <taxon>Metazoa</taxon>
        <taxon>Ecdysozoa</taxon>
        <taxon>Arthropoda</taxon>
        <taxon>Chelicerata</taxon>
        <taxon>Arachnida</taxon>
        <taxon>Araneae</taxon>
        <taxon>Araneomorphae</taxon>
        <taxon>Entelegynae</taxon>
        <taxon>Araneoidea</taxon>
        <taxon>Araneidae</taxon>
        <taxon>Argiope</taxon>
    </lineage>
</organism>
<feature type="compositionally biased region" description="Basic and acidic residues" evidence="1">
    <location>
        <begin position="178"/>
        <end position="189"/>
    </location>
</feature>
<feature type="compositionally biased region" description="Basic residues" evidence="1">
    <location>
        <begin position="190"/>
        <end position="204"/>
    </location>
</feature>
<feature type="region of interest" description="Disordered" evidence="1">
    <location>
        <begin position="178"/>
        <end position="210"/>
    </location>
</feature>
<protein>
    <submittedName>
        <fullName evidence="2">Uncharacterized protein</fullName>
    </submittedName>
</protein>
<proteinExistence type="predicted"/>
<dbReference type="EMBL" id="JABXBU010002228">
    <property type="protein sequence ID" value="KAF8771236.1"/>
    <property type="molecule type" value="Genomic_DNA"/>
</dbReference>